<dbReference type="Proteomes" id="UP000288711">
    <property type="component" value="Unassembled WGS sequence"/>
</dbReference>
<dbReference type="Proteomes" id="UP000004474">
    <property type="component" value="Unassembled WGS sequence"/>
</dbReference>
<proteinExistence type="predicted"/>
<dbReference type="AlphaFoldDB" id="K1E692"/>
<keyword evidence="4" id="KW-1185">Reference proteome</keyword>
<accession>K1E692</accession>
<organism evidence="1 3">
    <name type="scientific">Janibacter hoylei PVAS-1</name>
    <dbReference type="NCBI Taxonomy" id="1210046"/>
    <lineage>
        <taxon>Bacteria</taxon>
        <taxon>Bacillati</taxon>
        <taxon>Actinomycetota</taxon>
        <taxon>Actinomycetes</taxon>
        <taxon>Micrococcales</taxon>
        <taxon>Intrasporangiaceae</taxon>
        <taxon>Janibacter</taxon>
    </lineage>
</organism>
<dbReference type="PROSITE" id="PS51318">
    <property type="entry name" value="TAT"/>
    <property type="match status" value="1"/>
</dbReference>
<sequence>MSDISRRTLAKGAAWTVPAVTVAAAAPSLSASTNPDACPAAAGWRAGAGSLPTWNLFVAPNATGGSRVQLNLGLICPDLNPPIGAQGFRFQPTAVTATDNSGGRHVGRVASDTNTRYRVEVPVAMGFAGIFDDFAYNPPGAGVDWNASHHLKSYDITYTLEWWSTPIVGGSIIQACTYTSTVEATTFQSTYLGGRLSTLV</sequence>
<evidence type="ECO:0000313" key="3">
    <source>
        <dbReference type="Proteomes" id="UP000004474"/>
    </source>
</evidence>
<reference evidence="2" key="3">
    <citation type="submission" date="2017-11" db="EMBL/GenBank/DDBJ databases">
        <authorList>
            <person name="Seuylemezian A."/>
            <person name="Cooper K."/>
            <person name="Vaishampayan P."/>
        </authorList>
    </citation>
    <scope>NUCLEOTIDE SEQUENCE</scope>
    <source>
        <strain evidence="2">PVAS-1</strain>
    </source>
</reference>
<dbReference type="EMBL" id="ALWX01000044">
    <property type="protein sequence ID" value="EKA60912.1"/>
    <property type="molecule type" value="Genomic_DNA"/>
</dbReference>
<dbReference type="STRING" id="1210046.B277_10404"/>
<evidence type="ECO:0000313" key="2">
    <source>
        <dbReference type="EMBL" id="RWU84491.1"/>
    </source>
</evidence>
<gene>
    <name evidence="1" type="ORF">B277_10404</name>
    <name evidence="2" type="ORF">CWN80_04920</name>
</gene>
<dbReference type="PATRIC" id="fig|1210046.3.peg.1994"/>
<dbReference type="InterPro" id="IPR006311">
    <property type="entry name" value="TAT_signal"/>
</dbReference>
<reference evidence="2 4" key="1">
    <citation type="journal article" date="2009" name="Int. J. Syst. Evol. Microbiol.">
        <title>Janibacter hoylei sp. nov., Bacillus isronensis sp. nov. and Bacillus aryabhattai sp. nov., isolated from cryotubes used for collecting air from the upper atmosphere.</title>
        <authorList>
            <person name="Shivaji S."/>
            <person name="Chaturvedi P."/>
            <person name="Begum Z."/>
            <person name="Pindi P.K."/>
            <person name="Manorama R."/>
            <person name="Padmanaban D.A."/>
            <person name="Shouche Y.S."/>
            <person name="Pawar S."/>
            <person name="Vaishampayan P."/>
            <person name="Dutt C.B."/>
            <person name="Datta G.N."/>
            <person name="Manchanda R.K."/>
            <person name="Rao U.R."/>
            <person name="Bhargava P.M."/>
            <person name="Narlikar J.V."/>
        </authorList>
    </citation>
    <scope>NUCLEOTIDE SEQUENCE [LARGE SCALE GENOMIC DNA]</scope>
    <source>
        <strain evidence="2 4">PVAS-1</strain>
    </source>
</reference>
<dbReference type="RefSeq" id="WP_007927815.1">
    <property type="nucleotide sequence ID" value="NZ_ALWX01000044.1"/>
</dbReference>
<evidence type="ECO:0000313" key="4">
    <source>
        <dbReference type="Proteomes" id="UP000288711"/>
    </source>
</evidence>
<protein>
    <submittedName>
        <fullName evidence="1">Uncharacterized protein</fullName>
    </submittedName>
</protein>
<reference evidence="1 3" key="2">
    <citation type="journal article" date="2012" name="J. Bacteriol.">
        <title>Genome Sequence of Janibacter hoylei MTCC8307, Isolated from the Stratospheric Air.</title>
        <authorList>
            <person name="Pawar S.P."/>
            <person name="Dhotre D.P."/>
            <person name="Shetty S.A."/>
            <person name="Chowdhury S.P."/>
            <person name="Chaudhari B.L."/>
            <person name="Shouche Y.S."/>
        </authorList>
    </citation>
    <scope>NUCLEOTIDE SEQUENCE [LARGE SCALE GENOMIC DNA]</scope>
    <source>
        <strain evidence="1 3">PVAS-1</strain>
    </source>
</reference>
<dbReference type="EMBL" id="PIPF01000004">
    <property type="protein sequence ID" value="RWU84491.1"/>
    <property type="molecule type" value="Genomic_DNA"/>
</dbReference>
<evidence type="ECO:0000313" key="1">
    <source>
        <dbReference type="EMBL" id="EKA60912.1"/>
    </source>
</evidence>
<name>K1E692_9MICO</name>
<comment type="caution">
    <text evidence="1">The sequence shown here is derived from an EMBL/GenBank/DDBJ whole genome shotgun (WGS) entry which is preliminary data.</text>
</comment>